<sequence>MKSFNFENKSRDSRKELSDENIAPYLPGRNLVDITGIIKKNKKLITVSRKEMDHLVKLSNEAVYLHLLENKQLVTVDKYESTNYVKLSCETGLPFPLYATAPGKVILAHIDESSLDDYLDEELIAYTINTIVDKDRLKAELKKVKENGCATSYGELEAGVLSISVPVFEKKEIKGAISIAGPEYRVYKRQGEYLTALLESVKKINQKLN</sequence>
<organism evidence="2 3">
    <name type="scientific">Halonatronomonas betaini</name>
    <dbReference type="NCBI Taxonomy" id="2778430"/>
    <lineage>
        <taxon>Bacteria</taxon>
        <taxon>Bacillati</taxon>
        <taxon>Bacillota</taxon>
        <taxon>Clostridia</taxon>
        <taxon>Halanaerobiales</taxon>
        <taxon>Halarsenatibacteraceae</taxon>
        <taxon>Halonatronomonas</taxon>
    </lineage>
</organism>
<dbReference type="GO" id="GO:0003700">
    <property type="term" value="F:DNA-binding transcription factor activity"/>
    <property type="evidence" value="ECO:0007669"/>
    <property type="project" value="TreeGrafter"/>
</dbReference>
<feature type="domain" description="IclR-ED" evidence="1">
    <location>
        <begin position="30"/>
        <end position="209"/>
    </location>
</feature>
<dbReference type="InterPro" id="IPR029016">
    <property type="entry name" value="GAF-like_dom_sf"/>
</dbReference>
<accession>A0A931F5H7</accession>
<dbReference type="GO" id="GO:0003677">
    <property type="term" value="F:DNA binding"/>
    <property type="evidence" value="ECO:0007669"/>
    <property type="project" value="TreeGrafter"/>
</dbReference>
<evidence type="ECO:0000259" key="1">
    <source>
        <dbReference type="PROSITE" id="PS51078"/>
    </source>
</evidence>
<dbReference type="Pfam" id="PF01614">
    <property type="entry name" value="IclR_C"/>
    <property type="match status" value="1"/>
</dbReference>
<dbReference type="RefSeq" id="WP_270452594.1">
    <property type="nucleotide sequence ID" value="NZ_JADPIE010000001.1"/>
</dbReference>
<evidence type="ECO:0000313" key="2">
    <source>
        <dbReference type="EMBL" id="MBF8435895.1"/>
    </source>
</evidence>
<dbReference type="EMBL" id="JADPIE010000001">
    <property type="protein sequence ID" value="MBF8435895.1"/>
    <property type="molecule type" value="Genomic_DNA"/>
</dbReference>
<dbReference type="Gene3D" id="3.30.450.40">
    <property type="match status" value="1"/>
</dbReference>
<dbReference type="AlphaFoldDB" id="A0A931F5H7"/>
<dbReference type="PANTHER" id="PTHR30136:SF35">
    <property type="entry name" value="HTH-TYPE TRANSCRIPTIONAL REGULATOR RV1719"/>
    <property type="match status" value="1"/>
</dbReference>
<reference evidence="2" key="1">
    <citation type="submission" date="2020-11" db="EMBL/GenBank/DDBJ databases">
        <title>Halonatronomonas betainensis gen. nov., sp. nov. a novel haloalkaliphilic representative of the family Halanaerobiacae capable of betaine degradation.</title>
        <authorList>
            <person name="Boltyanskaya Y."/>
            <person name="Kevbrin V."/>
            <person name="Detkova E."/>
            <person name="Grouzdev D.S."/>
            <person name="Koziaeva V."/>
            <person name="Zhilina T."/>
        </authorList>
    </citation>
    <scope>NUCLEOTIDE SEQUENCE</scope>
    <source>
        <strain evidence="2">Z-7014</strain>
    </source>
</reference>
<dbReference type="GO" id="GO:0045892">
    <property type="term" value="P:negative regulation of DNA-templated transcription"/>
    <property type="evidence" value="ECO:0007669"/>
    <property type="project" value="TreeGrafter"/>
</dbReference>
<dbReference type="PROSITE" id="PS51078">
    <property type="entry name" value="ICLR_ED"/>
    <property type="match status" value="1"/>
</dbReference>
<gene>
    <name evidence="2" type="ORF">I0Q91_02280</name>
</gene>
<dbReference type="InterPro" id="IPR014757">
    <property type="entry name" value="Tscrpt_reg_IclR_C"/>
</dbReference>
<dbReference type="Proteomes" id="UP000621436">
    <property type="component" value="Unassembled WGS sequence"/>
</dbReference>
<dbReference type="PANTHER" id="PTHR30136">
    <property type="entry name" value="HELIX-TURN-HELIX TRANSCRIPTIONAL REGULATOR, ICLR FAMILY"/>
    <property type="match status" value="1"/>
</dbReference>
<protein>
    <recommendedName>
        <fullName evidence="1">IclR-ED domain-containing protein</fullName>
    </recommendedName>
</protein>
<dbReference type="InterPro" id="IPR050707">
    <property type="entry name" value="HTH_MetabolicPath_Reg"/>
</dbReference>
<proteinExistence type="predicted"/>
<dbReference type="SUPFAM" id="SSF55781">
    <property type="entry name" value="GAF domain-like"/>
    <property type="match status" value="1"/>
</dbReference>
<name>A0A931F5H7_9FIRM</name>
<comment type="caution">
    <text evidence="2">The sequence shown here is derived from an EMBL/GenBank/DDBJ whole genome shotgun (WGS) entry which is preliminary data.</text>
</comment>
<evidence type="ECO:0000313" key="3">
    <source>
        <dbReference type="Proteomes" id="UP000621436"/>
    </source>
</evidence>
<keyword evidence="3" id="KW-1185">Reference proteome</keyword>